<dbReference type="HOGENOM" id="CLU_031632_1_0_2"/>
<keyword evidence="4" id="KW-1185">Reference proteome</keyword>
<name>A0A0A7V135_9ARCH</name>
<dbReference type="STRING" id="1410606.T478_0078"/>
<reference evidence="1 3" key="1">
    <citation type="journal article" date="2015" name="Proc. Natl. Acad. Sci. U.S.A.">
        <title>Genomic and proteomic characterization of "Candidatus Nitrosopelagicus brevis": An ammonia-oxidizing archaeon from the open ocean.</title>
        <authorList>
            <person name="Santoro A.E."/>
            <person name="Dupont C.L."/>
            <person name="Richter R.A."/>
            <person name="Craig M.T."/>
            <person name="Carini P."/>
            <person name="McIlvin M.R."/>
            <person name="Yang Y."/>
            <person name="Orsi W.D."/>
            <person name="Moran D.M."/>
            <person name="Saito M.A."/>
        </authorList>
    </citation>
    <scope>NUCLEOTIDE SEQUENCE [LARGE SCALE GENOMIC DNA]</scope>
    <source>
        <strain evidence="1">CN25</strain>
        <strain evidence="3">V2</strain>
    </source>
</reference>
<reference evidence="2" key="2">
    <citation type="submission" date="2016-05" db="EMBL/GenBank/DDBJ databases">
        <authorList>
            <person name="Lavstsen T."/>
            <person name="Jespersen J.S."/>
        </authorList>
    </citation>
    <scope>NUCLEOTIDE SEQUENCE [LARGE SCALE GENOMIC DNA]</scope>
    <source>
        <strain evidence="2">U25</strain>
    </source>
</reference>
<evidence type="ECO:0000313" key="2">
    <source>
        <dbReference type="EMBL" id="PTL87348.1"/>
    </source>
</evidence>
<dbReference type="InterPro" id="IPR014729">
    <property type="entry name" value="Rossmann-like_a/b/a_fold"/>
</dbReference>
<proteinExistence type="predicted"/>
<dbReference type="InterPro" id="IPR052551">
    <property type="entry name" value="UV-DNA_repair_photolyase"/>
</dbReference>
<dbReference type="EMBL" id="LXWN01000002">
    <property type="protein sequence ID" value="PTL87348.1"/>
    <property type="molecule type" value="Genomic_DNA"/>
</dbReference>
<dbReference type="OrthoDB" id="371734at2157"/>
<dbReference type="Pfam" id="PF04244">
    <property type="entry name" value="DPRP"/>
    <property type="match status" value="1"/>
</dbReference>
<organism evidence="1 3">
    <name type="scientific">Candidatus Nitrosopelagicus brevis</name>
    <dbReference type="NCBI Taxonomy" id="1410606"/>
    <lineage>
        <taxon>Archaea</taxon>
        <taxon>Nitrososphaerota</taxon>
    </lineage>
</organism>
<dbReference type="AlphaFoldDB" id="A0A0A7V135"/>
<dbReference type="GeneID" id="24815979"/>
<dbReference type="EMBL" id="CP007026">
    <property type="protein sequence ID" value="AJA91901.1"/>
    <property type="molecule type" value="Genomic_DNA"/>
</dbReference>
<dbReference type="Gene3D" id="3.40.50.620">
    <property type="entry name" value="HUPs"/>
    <property type="match status" value="1"/>
</dbReference>
<protein>
    <submittedName>
        <fullName evidence="2">Deoxyribodipyrimidine photolyase</fullName>
    </submittedName>
</protein>
<dbReference type="RefSeq" id="WP_048104322.1">
    <property type="nucleotide sequence ID" value="NZ_CP007026.1"/>
</dbReference>
<dbReference type="PANTHER" id="PTHR38657:SF1">
    <property type="entry name" value="SLR1343 PROTEIN"/>
    <property type="match status" value="1"/>
</dbReference>
<dbReference type="Proteomes" id="UP000030944">
    <property type="component" value="Chromosome"/>
</dbReference>
<evidence type="ECO:0000313" key="4">
    <source>
        <dbReference type="Proteomes" id="UP000241022"/>
    </source>
</evidence>
<dbReference type="KEGG" id="nbv:T478_0078"/>
<dbReference type="Gene3D" id="1.10.10.1710">
    <property type="entry name" value="Deoxyribodipyrimidine photolyase-related"/>
    <property type="match status" value="1"/>
</dbReference>
<keyword evidence="2" id="KW-0456">Lyase</keyword>
<sequence>MTENLCVILADQLSKDISSLKNFRKDKDKILMMEVANEARYVNHHKKKLVLVFSAMRHFAKDMKSKGYSIIYSKIGESQDNFTQELAHQCKKIKPKKIVITHPGEYRVLQEIKKWEKMLNISVEISEDDRFFCTITEFKKWTEGKKELRMESFYHMMRKKYNILIDKDGKPKGGKWNYDIKNRKSLPKNHPDIPKPLQHKPDDITTQVIAEIKKRFSKHFGDLEPFWFAVTHEQAKKSLDDFIKNRLDMFGPYEDAMDQEESFLYHSVLSMYLNIGLLQPKQVLGRVLEKKKIKVESIEGFIRQILGWREYIRGIYWHTMPKYSETNYFNAKNKLPGFYWTGNTEMNCMKNSIGQTVKEAYAHHIQRLMITGNFALIAGIKPKEVCEWYLSVYADAYEWVELPNTHGMTLYADGGILGSKPYAASGNYINKMSNYCKDCQYDVKKKEGEDACPFNYLYWNFFLKNQKKLEKNPRLWTVFSNLKKMSKERKKEIENDSKNFLIQIKRM</sequence>
<gene>
    <name evidence="2" type="ORF">A7X95_05465</name>
    <name evidence="1" type="ORF">T478_0078</name>
</gene>
<dbReference type="GO" id="GO:0016829">
    <property type="term" value="F:lyase activity"/>
    <property type="evidence" value="ECO:0007669"/>
    <property type="project" value="UniProtKB-KW"/>
</dbReference>
<dbReference type="InterPro" id="IPR036134">
    <property type="entry name" value="Crypto/Photolyase_FAD-like_sf"/>
</dbReference>
<accession>A0A0A7V135</accession>
<dbReference type="Gene3D" id="1.25.40.80">
    <property type="match status" value="1"/>
</dbReference>
<dbReference type="PANTHER" id="PTHR38657">
    <property type="entry name" value="SLR1343 PROTEIN"/>
    <property type="match status" value="1"/>
</dbReference>
<evidence type="ECO:0000313" key="3">
    <source>
        <dbReference type="Proteomes" id="UP000030944"/>
    </source>
</evidence>
<dbReference type="InterPro" id="IPR007357">
    <property type="entry name" value="PhrB-like"/>
</dbReference>
<reference evidence="2 4" key="3">
    <citation type="submission" date="2018-04" db="EMBL/GenBank/DDBJ databases">
        <title>Transcriptomics of ammonia oxidizing archaea.</title>
        <authorList>
            <person name="Carini P."/>
        </authorList>
    </citation>
    <scope>NUCLEOTIDE SEQUENCE [LARGE SCALE GENOMIC DNA]</scope>
    <source>
        <strain evidence="2 4">U25</strain>
    </source>
</reference>
<dbReference type="Gene3D" id="1.10.579.10">
    <property type="entry name" value="DNA Cyclobutane Dipyrimidine Photolyase, subunit A, domain 3"/>
    <property type="match status" value="1"/>
</dbReference>
<dbReference type="Proteomes" id="UP000241022">
    <property type="component" value="Unassembled WGS sequence"/>
</dbReference>
<dbReference type="SUPFAM" id="SSF48173">
    <property type="entry name" value="Cryptochrome/photolyase FAD-binding domain"/>
    <property type="match status" value="1"/>
</dbReference>
<evidence type="ECO:0000313" key="1">
    <source>
        <dbReference type="EMBL" id="AJA91901.1"/>
    </source>
</evidence>